<keyword evidence="1" id="KW-1133">Transmembrane helix</keyword>
<gene>
    <name evidence="2" type="ORF">GUH15_21400</name>
</gene>
<feature type="non-terminal residue" evidence="2">
    <location>
        <position position="71"/>
    </location>
</feature>
<organism evidence="2 3">
    <name type="scientific">Xanthomonas citri pv. citri</name>
    <dbReference type="NCBI Taxonomy" id="611301"/>
    <lineage>
        <taxon>Bacteria</taxon>
        <taxon>Pseudomonadati</taxon>
        <taxon>Pseudomonadota</taxon>
        <taxon>Gammaproteobacteria</taxon>
        <taxon>Lysobacterales</taxon>
        <taxon>Lysobacteraceae</taxon>
        <taxon>Xanthomonas</taxon>
    </lineage>
</organism>
<reference evidence="2" key="1">
    <citation type="submission" date="2020-01" db="EMBL/GenBank/DDBJ databases">
        <authorList>
            <person name="Richard D."/>
        </authorList>
    </citation>
    <scope>NUCLEOTIDE SEQUENCE</scope>
    <source>
        <strain evidence="2">JP541</strain>
    </source>
</reference>
<protein>
    <submittedName>
        <fullName evidence="2">Uncharacterized protein</fullName>
    </submittedName>
</protein>
<keyword evidence="1" id="KW-0472">Membrane</keyword>
<proteinExistence type="predicted"/>
<name>A0A8I0L905_XANCI</name>
<sequence length="71" mass="7954">MFAVLLYALRGRRGWGVFAAFVCLAVQCMFCLRVPCLLDLGFLFLCDSALLIFCARNGWFGLGKKLETLLT</sequence>
<keyword evidence="1" id="KW-0812">Transmembrane</keyword>
<feature type="transmembrane region" description="Helical" evidence="1">
    <location>
        <begin position="15"/>
        <end position="35"/>
    </location>
</feature>
<dbReference type="Proteomes" id="UP000653002">
    <property type="component" value="Unassembled WGS sequence"/>
</dbReference>
<evidence type="ECO:0000313" key="2">
    <source>
        <dbReference type="EMBL" id="MBD4338561.1"/>
    </source>
</evidence>
<comment type="caution">
    <text evidence="2">The sequence shown here is derived from an EMBL/GenBank/DDBJ whole genome shotgun (WGS) entry which is preliminary data.</text>
</comment>
<evidence type="ECO:0000256" key="1">
    <source>
        <dbReference type="SAM" id="Phobius"/>
    </source>
</evidence>
<evidence type="ECO:0000313" key="3">
    <source>
        <dbReference type="Proteomes" id="UP000653002"/>
    </source>
</evidence>
<feature type="transmembrane region" description="Helical" evidence="1">
    <location>
        <begin position="41"/>
        <end position="62"/>
    </location>
</feature>
<accession>A0A8I0L905</accession>
<dbReference type="EMBL" id="JAABFR010001638">
    <property type="protein sequence ID" value="MBD4338561.1"/>
    <property type="molecule type" value="Genomic_DNA"/>
</dbReference>
<dbReference type="AlphaFoldDB" id="A0A8I0L905"/>